<reference evidence="11 12" key="1">
    <citation type="submission" date="2019-02" db="EMBL/GenBank/DDBJ databases">
        <title>Paenibacillus sp. nov., isolated from surface-sterilized tissue of Thalictrum simplex L.</title>
        <authorList>
            <person name="Tuo L."/>
        </authorList>
    </citation>
    <scope>NUCLEOTIDE SEQUENCE [LARGE SCALE GENOMIC DNA]</scope>
    <source>
        <strain evidence="11 12">N2SHLJ1</strain>
    </source>
</reference>
<dbReference type="Proteomes" id="UP000293142">
    <property type="component" value="Unassembled WGS sequence"/>
</dbReference>
<evidence type="ECO:0000256" key="3">
    <source>
        <dbReference type="ARBA" id="ARBA00022553"/>
    </source>
</evidence>
<dbReference type="Pfam" id="PF12833">
    <property type="entry name" value="HTH_18"/>
    <property type="match status" value="1"/>
</dbReference>
<dbReference type="EMBL" id="SIRE01000003">
    <property type="protein sequence ID" value="TBL81066.1"/>
    <property type="molecule type" value="Genomic_DNA"/>
</dbReference>
<protein>
    <submittedName>
        <fullName evidence="11">Response regulator</fullName>
    </submittedName>
</protein>
<feature type="modified residue" description="4-aspartylphosphate" evidence="8">
    <location>
        <position position="55"/>
    </location>
</feature>
<evidence type="ECO:0000313" key="11">
    <source>
        <dbReference type="EMBL" id="TBL81066.1"/>
    </source>
</evidence>
<dbReference type="AlphaFoldDB" id="A0A4Q9DXC7"/>
<evidence type="ECO:0000313" key="12">
    <source>
        <dbReference type="Proteomes" id="UP000293142"/>
    </source>
</evidence>
<organism evidence="11 12">
    <name type="scientific">Paenibacillus thalictri</name>
    <dbReference type="NCBI Taxonomy" id="2527873"/>
    <lineage>
        <taxon>Bacteria</taxon>
        <taxon>Bacillati</taxon>
        <taxon>Bacillota</taxon>
        <taxon>Bacilli</taxon>
        <taxon>Bacillales</taxon>
        <taxon>Paenibacillaceae</taxon>
        <taxon>Paenibacillus</taxon>
    </lineage>
</organism>
<dbReference type="PROSITE" id="PS50110">
    <property type="entry name" value="RESPONSE_REGULATORY"/>
    <property type="match status" value="1"/>
</dbReference>
<evidence type="ECO:0000256" key="5">
    <source>
        <dbReference type="ARBA" id="ARBA00023015"/>
    </source>
</evidence>
<evidence type="ECO:0000256" key="7">
    <source>
        <dbReference type="ARBA" id="ARBA00023163"/>
    </source>
</evidence>
<evidence type="ECO:0000259" key="9">
    <source>
        <dbReference type="PROSITE" id="PS01124"/>
    </source>
</evidence>
<dbReference type="InterPro" id="IPR051552">
    <property type="entry name" value="HptR"/>
</dbReference>
<dbReference type="PROSITE" id="PS01124">
    <property type="entry name" value="HTH_ARAC_FAMILY_2"/>
    <property type="match status" value="1"/>
</dbReference>
<keyword evidence="12" id="KW-1185">Reference proteome</keyword>
<dbReference type="InterPro" id="IPR001789">
    <property type="entry name" value="Sig_transdc_resp-reg_receiver"/>
</dbReference>
<comment type="caution">
    <text evidence="11">The sequence shown here is derived from an EMBL/GenBank/DDBJ whole genome shotgun (WGS) entry which is preliminary data.</text>
</comment>
<accession>A0A4Q9DXC7</accession>
<gene>
    <name evidence="11" type="ORF">EYB31_02945</name>
</gene>
<dbReference type="SUPFAM" id="SSF52172">
    <property type="entry name" value="CheY-like"/>
    <property type="match status" value="1"/>
</dbReference>
<dbReference type="GO" id="GO:0043565">
    <property type="term" value="F:sequence-specific DNA binding"/>
    <property type="evidence" value="ECO:0007669"/>
    <property type="project" value="InterPro"/>
</dbReference>
<evidence type="ECO:0000259" key="10">
    <source>
        <dbReference type="PROSITE" id="PS50110"/>
    </source>
</evidence>
<feature type="domain" description="Response regulatory" evidence="10">
    <location>
        <begin position="3"/>
        <end position="120"/>
    </location>
</feature>
<evidence type="ECO:0000256" key="6">
    <source>
        <dbReference type="ARBA" id="ARBA00023125"/>
    </source>
</evidence>
<dbReference type="Pfam" id="PF00072">
    <property type="entry name" value="Response_reg"/>
    <property type="match status" value="1"/>
</dbReference>
<dbReference type="Gene3D" id="1.10.10.60">
    <property type="entry name" value="Homeodomain-like"/>
    <property type="match status" value="2"/>
</dbReference>
<dbReference type="GO" id="GO:0000160">
    <property type="term" value="P:phosphorelay signal transduction system"/>
    <property type="evidence" value="ECO:0007669"/>
    <property type="project" value="UniProtKB-KW"/>
</dbReference>
<feature type="domain" description="HTH araC/xylS-type" evidence="9">
    <location>
        <begin position="305"/>
        <end position="403"/>
    </location>
</feature>
<dbReference type="PANTHER" id="PTHR42713:SF3">
    <property type="entry name" value="TRANSCRIPTIONAL REGULATORY PROTEIN HPTR"/>
    <property type="match status" value="1"/>
</dbReference>
<evidence type="ECO:0000256" key="2">
    <source>
        <dbReference type="ARBA" id="ARBA00022490"/>
    </source>
</evidence>
<dbReference type="CDD" id="cd17536">
    <property type="entry name" value="REC_YesN-like"/>
    <property type="match status" value="1"/>
</dbReference>
<dbReference type="InterPro" id="IPR009057">
    <property type="entry name" value="Homeodomain-like_sf"/>
</dbReference>
<dbReference type="SMART" id="SM00342">
    <property type="entry name" value="HTH_ARAC"/>
    <property type="match status" value="1"/>
</dbReference>
<dbReference type="SUPFAM" id="SSF46689">
    <property type="entry name" value="Homeodomain-like"/>
    <property type="match status" value="1"/>
</dbReference>
<dbReference type="InterPro" id="IPR011006">
    <property type="entry name" value="CheY-like_superfamily"/>
</dbReference>
<dbReference type="Gene3D" id="3.40.50.2300">
    <property type="match status" value="1"/>
</dbReference>
<keyword evidence="3 8" id="KW-0597">Phosphoprotein</keyword>
<keyword evidence="4" id="KW-0902">Two-component regulatory system</keyword>
<keyword evidence="2" id="KW-0963">Cytoplasm</keyword>
<sequence length="406" mass="44836">MNKVMIIDDNALIRKAIRSTMDWKGMDCEVVGEAGDGMEGMQRILANAPDLIITDIKMPGIDGLDMIQAIRSALPGSKVIVITAYAEFEYAQKAIQTGVADLIVKPIDDDQLEKSIRKAVEELSAFREKHRQIAHVEIEKEKLAGMVQDALPLIRQDFLRQLVNEDCTDSGKTRQTADSLGLHSNVYALLLIRAKKQNDSVAKVKSMAAARSLSCVELLSDEVHILLLYPFHSGSVAEPEFSGIVAKIHAALVSEPHAGEEAACSAGYSDLAQTHVVYAATVRSWREQPYRYAEAADASYSLLTRNVLKYVSEHIKEDLTLSHTAALFDISPGYLSSLIKKDTGDTFTELVSRGKIQLAKRLLLDPKCRIGEVGGMLGFKDYAYFYQVFKKYAGCSPKEYQKGAIE</sequence>
<dbReference type="InterPro" id="IPR018060">
    <property type="entry name" value="HTH_AraC"/>
</dbReference>
<keyword evidence="7" id="KW-0804">Transcription</keyword>
<proteinExistence type="predicted"/>
<comment type="subcellular location">
    <subcellularLocation>
        <location evidence="1">Cytoplasm</location>
    </subcellularLocation>
</comment>
<dbReference type="GO" id="GO:0003700">
    <property type="term" value="F:DNA-binding transcription factor activity"/>
    <property type="evidence" value="ECO:0007669"/>
    <property type="project" value="InterPro"/>
</dbReference>
<dbReference type="PANTHER" id="PTHR42713">
    <property type="entry name" value="HISTIDINE KINASE-RELATED"/>
    <property type="match status" value="1"/>
</dbReference>
<dbReference type="RefSeq" id="WP_131011780.1">
    <property type="nucleotide sequence ID" value="NZ_SIRE01000003.1"/>
</dbReference>
<evidence type="ECO:0000256" key="1">
    <source>
        <dbReference type="ARBA" id="ARBA00004496"/>
    </source>
</evidence>
<name>A0A4Q9DXC7_9BACL</name>
<dbReference type="GO" id="GO:0005737">
    <property type="term" value="C:cytoplasm"/>
    <property type="evidence" value="ECO:0007669"/>
    <property type="project" value="UniProtKB-SubCell"/>
</dbReference>
<keyword evidence="6" id="KW-0238">DNA-binding</keyword>
<keyword evidence="5" id="KW-0805">Transcription regulation</keyword>
<evidence type="ECO:0000256" key="4">
    <source>
        <dbReference type="ARBA" id="ARBA00023012"/>
    </source>
</evidence>
<dbReference type="SMART" id="SM00448">
    <property type="entry name" value="REC"/>
    <property type="match status" value="1"/>
</dbReference>
<dbReference type="OrthoDB" id="384217at2"/>
<evidence type="ECO:0000256" key="8">
    <source>
        <dbReference type="PROSITE-ProRule" id="PRU00169"/>
    </source>
</evidence>